<proteinExistence type="predicted"/>
<gene>
    <name evidence="1" type="ORF">I4F81_011897</name>
</gene>
<keyword evidence="2" id="KW-1185">Reference proteome</keyword>
<organism evidence="1 2">
    <name type="scientific">Pyropia yezoensis</name>
    <name type="common">Susabi-nori</name>
    <name type="synonym">Porphyra yezoensis</name>
    <dbReference type="NCBI Taxonomy" id="2788"/>
    <lineage>
        <taxon>Eukaryota</taxon>
        <taxon>Rhodophyta</taxon>
        <taxon>Bangiophyceae</taxon>
        <taxon>Bangiales</taxon>
        <taxon>Bangiaceae</taxon>
        <taxon>Pyropia</taxon>
    </lineage>
</organism>
<sequence length="126" mass="13603">MHTRALHRAAAVPPRHPHSRAHTHARTHAQSARARPLPQREPRHPPPLAPTAGPAPRPWRRASCPWFPQTLPPGAVVASLASTASSLKRRGGSPRRPQRPVRRQAPGLGAFPPPPVPSSPGGWPSR</sequence>
<protein>
    <submittedName>
        <fullName evidence="1">Uncharacterized protein</fullName>
    </submittedName>
</protein>
<name>A0ACC3CI18_PYRYE</name>
<dbReference type="EMBL" id="CM020620">
    <property type="protein sequence ID" value="KAK1869421.1"/>
    <property type="molecule type" value="Genomic_DNA"/>
</dbReference>
<evidence type="ECO:0000313" key="2">
    <source>
        <dbReference type="Proteomes" id="UP000798662"/>
    </source>
</evidence>
<dbReference type="Proteomes" id="UP000798662">
    <property type="component" value="Chromosome 3"/>
</dbReference>
<reference evidence="1" key="1">
    <citation type="submission" date="2019-11" db="EMBL/GenBank/DDBJ databases">
        <title>Nori genome reveals adaptations in red seaweeds to the harsh intertidal environment.</title>
        <authorList>
            <person name="Wang D."/>
            <person name="Mao Y."/>
        </authorList>
    </citation>
    <scope>NUCLEOTIDE SEQUENCE</scope>
    <source>
        <tissue evidence="1">Gametophyte</tissue>
    </source>
</reference>
<evidence type="ECO:0000313" key="1">
    <source>
        <dbReference type="EMBL" id="KAK1869421.1"/>
    </source>
</evidence>
<comment type="caution">
    <text evidence="1">The sequence shown here is derived from an EMBL/GenBank/DDBJ whole genome shotgun (WGS) entry which is preliminary data.</text>
</comment>
<accession>A0ACC3CI18</accession>